<reference evidence="1" key="1">
    <citation type="submission" date="2023-08" db="EMBL/GenBank/DDBJ databases">
        <authorList>
            <person name="Chen Y."/>
            <person name="Shah S."/>
            <person name="Dougan E. K."/>
            <person name="Thang M."/>
            <person name="Chan C."/>
        </authorList>
    </citation>
    <scope>NUCLEOTIDE SEQUENCE</scope>
</reference>
<organism evidence="1 2">
    <name type="scientific">Effrenium voratum</name>
    <dbReference type="NCBI Taxonomy" id="2562239"/>
    <lineage>
        <taxon>Eukaryota</taxon>
        <taxon>Sar</taxon>
        <taxon>Alveolata</taxon>
        <taxon>Dinophyceae</taxon>
        <taxon>Suessiales</taxon>
        <taxon>Symbiodiniaceae</taxon>
        <taxon>Effrenium</taxon>
    </lineage>
</organism>
<evidence type="ECO:0000313" key="2">
    <source>
        <dbReference type="Proteomes" id="UP001178507"/>
    </source>
</evidence>
<dbReference type="EMBL" id="CAUJNA010001685">
    <property type="protein sequence ID" value="CAJ1388416.1"/>
    <property type="molecule type" value="Genomic_DNA"/>
</dbReference>
<dbReference type="Proteomes" id="UP001178507">
    <property type="component" value="Unassembled WGS sequence"/>
</dbReference>
<sequence>MGKLGVSQKHHVKKHTVKRLPTPTCSKALLVNNLIEHTKKEGTSKAFSFGCYKGVLLNNAVKGAGLLALEALIMSLLAVSKSGLFNYTDLKEVKECSNQFPVLSDRGMSLDRWAGWVASRILVVMAHLRRVKNSKVRMRQAQSSLTEKEKEQLEQLARLVQDLPYKGTSTSTLGTESMAESDVGLDFEALACSPVPAKKAANKKKMAKAKAKALAIEEACSEGSSGHSSTEPAAEGEGCSKIYLTKAKGRTYLQVLEGGKKKHLVCINEKQSKSHFKIMNKIKSTMEEMGKLDQGTAVSLRDALLA</sequence>
<accession>A0AA36IKJ0</accession>
<dbReference type="AlphaFoldDB" id="A0AA36IKJ0"/>
<protein>
    <submittedName>
        <fullName evidence="1">Uncharacterized protein</fullName>
    </submittedName>
</protein>
<evidence type="ECO:0000313" key="1">
    <source>
        <dbReference type="EMBL" id="CAJ1388416.1"/>
    </source>
</evidence>
<name>A0AA36IKJ0_9DINO</name>
<keyword evidence="2" id="KW-1185">Reference proteome</keyword>
<comment type="caution">
    <text evidence="1">The sequence shown here is derived from an EMBL/GenBank/DDBJ whole genome shotgun (WGS) entry which is preliminary data.</text>
</comment>
<proteinExistence type="predicted"/>
<gene>
    <name evidence="1" type="ORF">EVOR1521_LOCUS14292</name>
</gene>